<comment type="caution">
    <text evidence="1">The sequence shown here is derived from an EMBL/GenBank/DDBJ whole genome shotgun (WGS) entry which is preliminary data.</text>
</comment>
<dbReference type="AlphaFoldDB" id="A0A7J7JB06"/>
<organism evidence="1 2">
    <name type="scientific">Bugula neritina</name>
    <name type="common">Brown bryozoan</name>
    <name type="synonym">Sertularia neritina</name>
    <dbReference type="NCBI Taxonomy" id="10212"/>
    <lineage>
        <taxon>Eukaryota</taxon>
        <taxon>Metazoa</taxon>
        <taxon>Spiralia</taxon>
        <taxon>Lophotrochozoa</taxon>
        <taxon>Bryozoa</taxon>
        <taxon>Gymnolaemata</taxon>
        <taxon>Cheilostomatida</taxon>
        <taxon>Flustrina</taxon>
        <taxon>Buguloidea</taxon>
        <taxon>Bugulidae</taxon>
        <taxon>Bugula</taxon>
    </lineage>
</organism>
<keyword evidence="2" id="KW-1185">Reference proteome</keyword>
<protein>
    <submittedName>
        <fullName evidence="1">Uncharacterized protein</fullName>
    </submittedName>
</protein>
<reference evidence="1" key="1">
    <citation type="submission" date="2020-06" db="EMBL/GenBank/DDBJ databases">
        <title>Draft genome of Bugula neritina, a colonial animal packing powerful symbionts and potential medicines.</title>
        <authorList>
            <person name="Rayko M."/>
        </authorList>
    </citation>
    <scope>NUCLEOTIDE SEQUENCE [LARGE SCALE GENOMIC DNA]</scope>
    <source>
        <strain evidence="1">Kwan_BN1</strain>
    </source>
</reference>
<evidence type="ECO:0000313" key="2">
    <source>
        <dbReference type="Proteomes" id="UP000593567"/>
    </source>
</evidence>
<dbReference type="Proteomes" id="UP000593567">
    <property type="component" value="Unassembled WGS sequence"/>
</dbReference>
<evidence type="ECO:0000313" key="1">
    <source>
        <dbReference type="EMBL" id="KAF6023442.1"/>
    </source>
</evidence>
<sequence length="79" mass="9071">MRSFFDVIWHFIVPKHVKSVCPGLYNFSLVEISFPETGCGPHTLRDAPVSNLNLILYPLCLLMLTLRLRIYGVNVMCLF</sequence>
<name>A0A7J7JB06_BUGNE</name>
<dbReference type="EMBL" id="VXIV02002713">
    <property type="protein sequence ID" value="KAF6023442.1"/>
    <property type="molecule type" value="Genomic_DNA"/>
</dbReference>
<accession>A0A7J7JB06</accession>
<proteinExistence type="predicted"/>
<gene>
    <name evidence="1" type="ORF">EB796_018251</name>
</gene>